<accession>A0A0F9GP43</accession>
<dbReference type="AlphaFoldDB" id="A0A0F9GP43"/>
<comment type="caution">
    <text evidence="3">The sequence shown here is derived from an EMBL/GenBank/DDBJ whole genome shotgun (WGS) entry which is preliminary data.</text>
</comment>
<dbReference type="InterPro" id="IPR027417">
    <property type="entry name" value="P-loop_NTPase"/>
</dbReference>
<sequence>MSRKLVFVGPPGVGKTTLRKIFFEGEHSSHLLKYSLKPTYGQESIILNLNEDIGIFDLAGQENKKWLEGKGKKVFHDAENIIVVVEAKALFEDIYNFTNKIIKIREESYGFTYITLLVHKIDLLDKGELVIKRKKINESFKNESNLSVEFTSITRDYFLHTYSVFINILSAALSEFATLKKFDSNLLRTIIKVLSYFEDKNILSYNDLQEKSNLTNQKLNDIIDILKKHAHIEAYDGDGVNLLMITHEGKKNYKN</sequence>
<proteinExistence type="predicted"/>
<evidence type="ECO:0000313" key="3">
    <source>
        <dbReference type="EMBL" id="KKL64907.1"/>
    </source>
</evidence>
<dbReference type="Pfam" id="PF04670">
    <property type="entry name" value="Gtr1_RagA"/>
    <property type="match status" value="1"/>
</dbReference>
<dbReference type="EMBL" id="LAZR01027699">
    <property type="protein sequence ID" value="KKL64907.1"/>
    <property type="molecule type" value="Genomic_DNA"/>
</dbReference>
<gene>
    <name evidence="3" type="ORF">LCGC14_2160280</name>
</gene>
<protein>
    <recommendedName>
        <fullName evidence="4">G domain-containing protein</fullName>
    </recommendedName>
</protein>
<evidence type="ECO:0008006" key="4">
    <source>
        <dbReference type="Google" id="ProtNLM"/>
    </source>
</evidence>
<keyword evidence="2" id="KW-0342">GTP-binding</keyword>
<dbReference type="GO" id="GO:0005525">
    <property type="term" value="F:GTP binding"/>
    <property type="evidence" value="ECO:0007669"/>
    <property type="project" value="UniProtKB-KW"/>
</dbReference>
<dbReference type="Gene3D" id="3.40.50.300">
    <property type="entry name" value="P-loop containing nucleotide triphosphate hydrolases"/>
    <property type="match status" value="1"/>
</dbReference>
<name>A0A0F9GP43_9ZZZZ</name>
<reference evidence="3" key="1">
    <citation type="journal article" date="2015" name="Nature">
        <title>Complex archaea that bridge the gap between prokaryotes and eukaryotes.</title>
        <authorList>
            <person name="Spang A."/>
            <person name="Saw J.H."/>
            <person name="Jorgensen S.L."/>
            <person name="Zaremba-Niedzwiedzka K."/>
            <person name="Martijn J."/>
            <person name="Lind A.E."/>
            <person name="van Eijk R."/>
            <person name="Schleper C."/>
            <person name="Guy L."/>
            <person name="Ettema T.J."/>
        </authorList>
    </citation>
    <scope>NUCLEOTIDE SEQUENCE</scope>
</reference>
<dbReference type="SUPFAM" id="SSF52540">
    <property type="entry name" value="P-loop containing nucleoside triphosphate hydrolases"/>
    <property type="match status" value="1"/>
</dbReference>
<evidence type="ECO:0000256" key="1">
    <source>
        <dbReference type="ARBA" id="ARBA00022741"/>
    </source>
</evidence>
<dbReference type="InterPro" id="IPR006762">
    <property type="entry name" value="Gtr1_RagA"/>
</dbReference>
<evidence type="ECO:0000256" key="2">
    <source>
        <dbReference type="ARBA" id="ARBA00023134"/>
    </source>
</evidence>
<organism evidence="3">
    <name type="scientific">marine sediment metagenome</name>
    <dbReference type="NCBI Taxonomy" id="412755"/>
    <lineage>
        <taxon>unclassified sequences</taxon>
        <taxon>metagenomes</taxon>
        <taxon>ecological metagenomes</taxon>
    </lineage>
</organism>
<keyword evidence="1" id="KW-0547">Nucleotide-binding</keyword>